<name>A0A3G2KGD6_9CAUD</name>
<gene>
    <name evidence="2" type="primary">79</name>
    <name evidence="2" type="ORF">SEA_FOWLMOUTH_79</name>
</gene>
<dbReference type="GeneID" id="55611939"/>
<sequence length="217" mass="23290">MPVIKPKFDGSEMTSGFYDGPPPAPGPYKGKIKKMGLAKISSGDNKGEDRIALVLEITSGKFKGAGIVHSLNLITSSAWAVNQFLDALTDGSEKQKLALRKLFWQKGYAVEDNEDGKMGRQFISIGGKFKPIGKPIAFVTKMDVSTKTDEQIAVIDKFVVPLEGNDEGGEEDSLDSVSSDSDDDDTDVAVADDSDSSDDDSEAVASDDDEDDPWGED</sequence>
<protein>
    <submittedName>
        <fullName evidence="2">Uncharacterized protein</fullName>
    </submittedName>
</protein>
<dbReference type="Proteomes" id="UP000278789">
    <property type="component" value="Segment"/>
</dbReference>
<evidence type="ECO:0000313" key="3">
    <source>
        <dbReference type="Proteomes" id="UP000278789"/>
    </source>
</evidence>
<dbReference type="EMBL" id="MH834613">
    <property type="protein sequence ID" value="AYN58028.1"/>
    <property type="molecule type" value="Genomic_DNA"/>
</dbReference>
<accession>A0A3G2KGD6</accession>
<dbReference type="KEGG" id="vg:55611939"/>
<dbReference type="RefSeq" id="YP_009841746.1">
    <property type="nucleotide sequence ID" value="NC_048734.1"/>
</dbReference>
<keyword evidence="3" id="KW-1185">Reference proteome</keyword>
<proteinExistence type="predicted"/>
<feature type="compositionally biased region" description="Acidic residues" evidence="1">
    <location>
        <begin position="164"/>
        <end position="217"/>
    </location>
</feature>
<evidence type="ECO:0000256" key="1">
    <source>
        <dbReference type="SAM" id="MobiDB-lite"/>
    </source>
</evidence>
<feature type="region of interest" description="Disordered" evidence="1">
    <location>
        <begin position="163"/>
        <end position="217"/>
    </location>
</feature>
<evidence type="ECO:0000313" key="2">
    <source>
        <dbReference type="EMBL" id="AYN58028.1"/>
    </source>
</evidence>
<organism evidence="2 3">
    <name type="scientific">Mycobacterium phage Fowlmouth</name>
    <dbReference type="NCBI Taxonomy" id="2419978"/>
    <lineage>
        <taxon>Viruses</taxon>
        <taxon>Duplodnaviria</taxon>
        <taxon>Heunggongvirae</taxon>
        <taxon>Uroviricota</taxon>
        <taxon>Caudoviricetes</taxon>
        <taxon>Fowlmouthvirus</taxon>
        <taxon>Fowlmouthvirus fowlmouth</taxon>
    </lineage>
</organism>
<reference evidence="2" key="1">
    <citation type="submission" date="2018-09" db="EMBL/GenBank/DDBJ databases">
        <authorList>
            <person name="Bryant B."/>
            <person name="Burch A."/>
            <person name="Dorissaint R."/>
            <person name="Douthitt C."/>
            <person name="Garofalo J."/>
            <person name="Kuiack J."/>
            <person name="Marcillon S."/>
            <person name="Moreno J."/>
            <person name="Norus J."/>
            <person name="Parks M."/>
            <person name="Peroza J."/>
            <person name="Wilse K."/>
            <person name="Wiersma-Koch H."/>
            <person name="D'Elia T."/>
            <person name="Garlena R.A."/>
            <person name="Russell D.A."/>
            <person name="Pope W.H."/>
            <person name="Jacobs-Sera D."/>
            <person name="Hatfull G.F."/>
        </authorList>
    </citation>
    <scope>NUCLEOTIDE SEQUENCE [LARGE SCALE GENOMIC DNA]</scope>
</reference>